<organism evidence="5 6">
    <name type="scientific">Mycena indigotica</name>
    <dbReference type="NCBI Taxonomy" id="2126181"/>
    <lineage>
        <taxon>Eukaryota</taxon>
        <taxon>Fungi</taxon>
        <taxon>Dikarya</taxon>
        <taxon>Basidiomycota</taxon>
        <taxon>Agaricomycotina</taxon>
        <taxon>Agaricomycetes</taxon>
        <taxon>Agaricomycetidae</taxon>
        <taxon>Agaricales</taxon>
        <taxon>Marasmiineae</taxon>
        <taxon>Mycenaceae</taxon>
        <taxon>Mycena</taxon>
    </lineage>
</organism>
<dbReference type="InterPro" id="IPR020850">
    <property type="entry name" value="GED_dom"/>
</dbReference>
<dbReference type="EMBL" id="JACAZF010000014">
    <property type="protein sequence ID" value="KAF7290690.1"/>
    <property type="molecule type" value="Genomic_DNA"/>
</dbReference>
<dbReference type="GO" id="GO:0005874">
    <property type="term" value="C:microtubule"/>
    <property type="evidence" value="ECO:0007669"/>
    <property type="project" value="TreeGrafter"/>
</dbReference>
<dbReference type="InterPro" id="IPR000375">
    <property type="entry name" value="Dynamin_stalk"/>
</dbReference>
<dbReference type="PROSITE" id="PS51718">
    <property type="entry name" value="G_DYNAMIN_2"/>
    <property type="match status" value="1"/>
</dbReference>
<dbReference type="PANTHER" id="PTHR11566:SF21">
    <property type="entry name" value="DYNAMIN RELATED PROTEIN 1, ISOFORM A"/>
    <property type="match status" value="1"/>
</dbReference>
<dbReference type="GO" id="GO:0048312">
    <property type="term" value="P:intracellular distribution of mitochondria"/>
    <property type="evidence" value="ECO:0007669"/>
    <property type="project" value="TreeGrafter"/>
</dbReference>
<keyword evidence="6" id="KW-1185">Reference proteome</keyword>
<dbReference type="InterPro" id="IPR001401">
    <property type="entry name" value="Dynamin_GTPase"/>
</dbReference>
<evidence type="ECO:0000259" key="3">
    <source>
        <dbReference type="PROSITE" id="PS51388"/>
    </source>
</evidence>
<protein>
    <submittedName>
        <fullName evidence="5">Uncharacterized protein</fullName>
    </submittedName>
</protein>
<dbReference type="GO" id="GO:0006897">
    <property type="term" value="P:endocytosis"/>
    <property type="evidence" value="ECO:0007669"/>
    <property type="project" value="TreeGrafter"/>
</dbReference>
<dbReference type="Pfam" id="PF01031">
    <property type="entry name" value="Dynamin_M"/>
    <property type="match status" value="2"/>
</dbReference>
<dbReference type="PANTHER" id="PTHR11566">
    <property type="entry name" value="DYNAMIN"/>
    <property type="match status" value="1"/>
</dbReference>
<dbReference type="SUPFAM" id="SSF52540">
    <property type="entry name" value="P-loop containing nucleoside triphosphate hydrolases"/>
    <property type="match status" value="1"/>
</dbReference>
<name>A0A8H6RZQ9_9AGAR</name>
<keyword evidence="2" id="KW-0342">GTP-binding</keyword>
<dbReference type="InterPro" id="IPR045063">
    <property type="entry name" value="Dynamin_N"/>
</dbReference>
<dbReference type="InterPro" id="IPR022812">
    <property type="entry name" value="Dynamin"/>
</dbReference>
<evidence type="ECO:0000256" key="1">
    <source>
        <dbReference type="ARBA" id="ARBA00022741"/>
    </source>
</evidence>
<keyword evidence="1" id="KW-0547">Nucleotide-binding</keyword>
<dbReference type="Gene3D" id="1.20.120.1240">
    <property type="entry name" value="Dynamin, middle domain"/>
    <property type="match status" value="1"/>
</dbReference>
<dbReference type="GO" id="GO:0005525">
    <property type="term" value="F:GTP binding"/>
    <property type="evidence" value="ECO:0007669"/>
    <property type="project" value="InterPro"/>
</dbReference>
<dbReference type="Pfam" id="PF00350">
    <property type="entry name" value="Dynamin_N"/>
    <property type="match status" value="1"/>
</dbReference>
<dbReference type="Proteomes" id="UP000636479">
    <property type="component" value="Unassembled WGS sequence"/>
</dbReference>
<dbReference type="GO" id="GO:0003924">
    <property type="term" value="F:GTPase activity"/>
    <property type="evidence" value="ECO:0007669"/>
    <property type="project" value="InterPro"/>
</dbReference>
<dbReference type="InterPro" id="IPR030381">
    <property type="entry name" value="G_DYNAMIN_dom"/>
</dbReference>
<feature type="domain" description="GED" evidence="3">
    <location>
        <begin position="647"/>
        <end position="738"/>
    </location>
</feature>
<evidence type="ECO:0000313" key="6">
    <source>
        <dbReference type="Proteomes" id="UP000636479"/>
    </source>
</evidence>
<dbReference type="GO" id="GO:0016020">
    <property type="term" value="C:membrane"/>
    <property type="evidence" value="ECO:0007669"/>
    <property type="project" value="TreeGrafter"/>
</dbReference>
<accession>A0A8H6RZQ9</accession>
<dbReference type="InterPro" id="IPR027417">
    <property type="entry name" value="P-loop_NTPase"/>
</dbReference>
<evidence type="ECO:0000313" key="5">
    <source>
        <dbReference type="EMBL" id="KAF7290690.1"/>
    </source>
</evidence>
<reference evidence="5" key="1">
    <citation type="submission" date="2020-05" db="EMBL/GenBank/DDBJ databases">
        <title>Mycena genomes resolve the evolution of fungal bioluminescence.</title>
        <authorList>
            <person name="Tsai I.J."/>
        </authorList>
    </citation>
    <scope>NUCLEOTIDE SEQUENCE</scope>
    <source>
        <strain evidence="5">171206Taipei</strain>
    </source>
</reference>
<dbReference type="InterPro" id="IPR003130">
    <property type="entry name" value="GED"/>
</dbReference>
<dbReference type="GO" id="GO:0005739">
    <property type="term" value="C:mitochondrion"/>
    <property type="evidence" value="ECO:0007669"/>
    <property type="project" value="TreeGrafter"/>
</dbReference>
<evidence type="ECO:0000256" key="2">
    <source>
        <dbReference type="ARBA" id="ARBA00023134"/>
    </source>
</evidence>
<dbReference type="GO" id="GO:0008017">
    <property type="term" value="F:microtubule binding"/>
    <property type="evidence" value="ECO:0007669"/>
    <property type="project" value="TreeGrafter"/>
</dbReference>
<comment type="caution">
    <text evidence="5">The sequence shown here is derived from an EMBL/GenBank/DDBJ whole genome shotgun (WGS) entry which is preliminary data.</text>
</comment>
<gene>
    <name evidence="5" type="ORF">MIND_01309300</name>
</gene>
<evidence type="ECO:0000259" key="4">
    <source>
        <dbReference type="PROSITE" id="PS51718"/>
    </source>
</evidence>
<dbReference type="Gene3D" id="3.40.50.300">
    <property type="entry name" value="P-loop containing nucleotide triphosphate hydrolases"/>
    <property type="match status" value="1"/>
</dbReference>
<feature type="domain" description="Dynamin-type G" evidence="4">
    <location>
        <begin position="65"/>
        <end position="372"/>
    </location>
</feature>
<proteinExistence type="predicted"/>
<sequence>MASKLFGRRGTVSHKANNNLQNFIAPDTTQVSTSTISSSDYARRCKELMALAKDLRGLGAENLKFLDLPSITVIGGQSAGKSSLVEAVSGITVPRDSGTCTRCPMECNMSSSTASWSCNISLRIDYDSRSSPRETPDTIPFGSTITNPADVEIWLRRAQAAILSYPCSHEELYTKTKEELRAEDDQRPLFSKNSVVVDINDPDVTDICFIDLPGLIQNDREEVLLVVRELVVSRIESDNTLILVTLPMTEDLKNQEAARLAHNADPNGERTIAVLTKPDMLTKGNLGLRKTWTNILEGRTERLTHGYYCVRLPNDDERLQHIPNVKAEERAMEFFKSTEPWSRITDRSRFGVNNLTTFLSGLLIEKIELNLPILRQQLSDLVADYTNRLERLPPPPNNDSAAEVLLRINAFVQEYTAAVLGNGEKKLAQDCRRYYRQFSVDIRKTCPQFIPFVQSGNPLDYNQGPPAEPWDDDLPSPYSNHQSAGVIHNLVDVRRVVRSSVAWELPTYTPYSATEELVGQRTEQWREPSLRCFDNIVTTSHKFLGDLTKKHFNQFSALEEYIRQVHRHWICILLADGTFRTIIDTEINRYRVLALDTLEKVLEIESQPLFTHNKNLFIAESKKWKAHYLGRRTPYQYHDETEEYDEELTLMAKVRAYWQIAYQRIVDYVPLTIEHEFNRRLVEGLHHALLGTLVKGEDVEGRMRRLLAENPEISNKRSSLRDQLKKLNEIQRRFEQLQ</sequence>
<dbReference type="PROSITE" id="PS51388">
    <property type="entry name" value="GED"/>
    <property type="match status" value="1"/>
</dbReference>
<dbReference type="Pfam" id="PF02212">
    <property type="entry name" value="GED"/>
    <property type="match status" value="1"/>
</dbReference>
<dbReference type="GeneID" id="59352068"/>
<dbReference type="RefSeq" id="XP_037214050.1">
    <property type="nucleotide sequence ID" value="XM_037369552.1"/>
</dbReference>
<dbReference type="PRINTS" id="PR00195">
    <property type="entry name" value="DYNAMIN"/>
</dbReference>
<dbReference type="GO" id="GO:0000266">
    <property type="term" value="P:mitochondrial fission"/>
    <property type="evidence" value="ECO:0007669"/>
    <property type="project" value="TreeGrafter"/>
</dbReference>
<dbReference type="GO" id="GO:0016559">
    <property type="term" value="P:peroxisome fission"/>
    <property type="evidence" value="ECO:0007669"/>
    <property type="project" value="TreeGrafter"/>
</dbReference>
<dbReference type="OrthoDB" id="5061070at2759"/>
<dbReference type="SMART" id="SM00053">
    <property type="entry name" value="DYNc"/>
    <property type="match status" value="1"/>
</dbReference>
<dbReference type="AlphaFoldDB" id="A0A8H6RZQ9"/>